<accession>A0A6C0AE25</accession>
<dbReference type="EMBL" id="MN740593">
    <property type="protein sequence ID" value="QHS77922.1"/>
    <property type="molecule type" value="Genomic_DNA"/>
</dbReference>
<protein>
    <submittedName>
        <fullName evidence="1">Uncharacterized protein</fullName>
    </submittedName>
</protein>
<dbReference type="AlphaFoldDB" id="A0A6C0AE25"/>
<evidence type="ECO:0000313" key="1">
    <source>
        <dbReference type="EMBL" id="QHS77922.1"/>
    </source>
</evidence>
<organism evidence="1">
    <name type="scientific">viral metagenome</name>
    <dbReference type="NCBI Taxonomy" id="1070528"/>
    <lineage>
        <taxon>unclassified sequences</taxon>
        <taxon>metagenomes</taxon>
        <taxon>organismal metagenomes</taxon>
    </lineage>
</organism>
<name>A0A6C0AE25_9ZZZZ</name>
<reference evidence="1" key="1">
    <citation type="journal article" date="2020" name="Nature">
        <title>Giant virus diversity and host interactions through global metagenomics.</title>
        <authorList>
            <person name="Schulz F."/>
            <person name="Roux S."/>
            <person name="Paez-Espino D."/>
            <person name="Jungbluth S."/>
            <person name="Walsh D.A."/>
            <person name="Denef V.J."/>
            <person name="McMahon K.D."/>
            <person name="Konstantinidis K.T."/>
            <person name="Eloe-Fadrosh E.A."/>
            <person name="Kyrpides N.C."/>
            <person name="Woyke T."/>
        </authorList>
    </citation>
    <scope>NUCLEOTIDE SEQUENCE</scope>
    <source>
        <strain evidence="1">GVMAG-S-1021933-23</strain>
    </source>
</reference>
<sequence>MVKITLSKIPKWIKKSEQYNVFLENSNYDLNEKYPVDNIFLKENDKINNIEDFIAVFRILGNEIF</sequence>
<proteinExistence type="predicted"/>